<feature type="compositionally biased region" description="Basic residues" evidence="1">
    <location>
        <begin position="61"/>
        <end position="89"/>
    </location>
</feature>
<dbReference type="EMBL" id="JFYZ01000001">
    <property type="protein sequence ID" value="EZP84471.1"/>
    <property type="molecule type" value="Genomic_DNA"/>
</dbReference>
<gene>
    <name evidence="2" type="ORF">BV97_00224</name>
</gene>
<evidence type="ECO:0000313" key="2">
    <source>
        <dbReference type="EMBL" id="EZP84471.1"/>
    </source>
</evidence>
<protein>
    <submittedName>
        <fullName evidence="2">Uncharacterized protein</fullName>
    </submittedName>
</protein>
<name>A0A031K3E1_9SPHN</name>
<dbReference type="AlphaFoldDB" id="A0A031K3E1"/>
<feature type="region of interest" description="Disordered" evidence="1">
    <location>
        <begin position="46"/>
        <end position="89"/>
    </location>
</feature>
<dbReference type="RefSeq" id="WP_008829174.1">
    <property type="nucleotide sequence ID" value="NZ_JFYZ01000001.1"/>
</dbReference>
<reference evidence="2 3" key="1">
    <citation type="submission" date="2014-03" db="EMBL/GenBank/DDBJ databases">
        <title>Whole genome sequence of Novosphingobium resinovorum KF1.</title>
        <authorList>
            <person name="Gan H.M."/>
            <person name="Gan H.Y."/>
            <person name="Chew T.H."/>
            <person name="Savka M.A."/>
        </authorList>
    </citation>
    <scope>NUCLEOTIDE SEQUENCE [LARGE SCALE GENOMIC DNA]</scope>
    <source>
        <strain evidence="2 3">KF1</strain>
    </source>
</reference>
<dbReference type="PATRIC" id="fig|158500.4.peg.231"/>
<evidence type="ECO:0000313" key="3">
    <source>
        <dbReference type="Proteomes" id="UP000024329"/>
    </source>
</evidence>
<organism evidence="2 3">
    <name type="scientific">Novosphingobium resinovorum</name>
    <dbReference type="NCBI Taxonomy" id="158500"/>
    <lineage>
        <taxon>Bacteria</taxon>
        <taxon>Pseudomonadati</taxon>
        <taxon>Pseudomonadota</taxon>
        <taxon>Alphaproteobacteria</taxon>
        <taxon>Sphingomonadales</taxon>
        <taxon>Sphingomonadaceae</taxon>
        <taxon>Novosphingobium</taxon>
    </lineage>
</organism>
<comment type="caution">
    <text evidence="2">The sequence shown here is derived from an EMBL/GenBank/DDBJ whole genome shotgun (WGS) entry which is preliminary data.</text>
</comment>
<sequence length="89" mass="9787">MTIIASILFALAAAAAALTIWKSLTTALPAVRAMHAALCDSAAPPPIHAKTLQTRTDGKARLPRRPRRQQHPKPVTHRLHHYPHRNHAV</sequence>
<accession>A0A031K3E1</accession>
<proteinExistence type="predicted"/>
<evidence type="ECO:0000256" key="1">
    <source>
        <dbReference type="SAM" id="MobiDB-lite"/>
    </source>
</evidence>
<dbReference type="Proteomes" id="UP000024329">
    <property type="component" value="Unassembled WGS sequence"/>
</dbReference>